<keyword evidence="3" id="KW-1185">Reference proteome</keyword>
<comment type="caution">
    <text evidence="2">The sequence shown here is derived from an EMBL/GenBank/DDBJ whole genome shotgun (WGS) entry which is preliminary data.</text>
</comment>
<dbReference type="GO" id="GO:0071949">
    <property type="term" value="F:FAD binding"/>
    <property type="evidence" value="ECO:0007669"/>
    <property type="project" value="InterPro"/>
</dbReference>
<dbReference type="EMBL" id="JAUSXV010000001">
    <property type="protein sequence ID" value="MDQ0649647.1"/>
    <property type="molecule type" value="Genomic_DNA"/>
</dbReference>
<evidence type="ECO:0000313" key="2">
    <source>
        <dbReference type="EMBL" id="MDQ0649647.1"/>
    </source>
</evidence>
<accession>A0AAW8F348</accession>
<dbReference type="Gene3D" id="3.50.50.60">
    <property type="entry name" value="FAD/NAD(P)-binding domain"/>
    <property type="match status" value="1"/>
</dbReference>
<dbReference type="InterPro" id="IPR036188">
    <property type="entry name" value="FAD/NAD-bd_sf"/>
</dbReference>
<sequence length="405" mass="43524">MNATAPTTHILVSGAGIAGLALALQLVRAGIRTTVVERADGPRPGGQAVDLRGASREVAERMGLLEKIEPYRVDEKGLAYVDARGRVFGRMSMEDFDGKGAVAEIEIARGDLSEVLRRELAAGPSGLLDLRYGDRITSVMQDASGVDVAFASAATARYDIVVATDGVHSSTRRLVFGPEEQFRTYLGGYAAFFTLPTPADVEEGWFSMRFTPGATFGIRPDLDPRTSKAMLTLRVDRDPSLRGDLDAQKSLIRRMLAGAGWHAETILAAMETADDFYFDELMRLEVPNPVRGRVALLGDAASSGSPMSGMGTATALIGAYLLAARIADGDRDALPDALARYAEQIRPFAAQGMTLMGGGVERMVPASRLQAAIMRATMGVMLSRPFRPIVRRMFAASQQDLPLPE</sequence>
<feature type="domain" description="FAD-binding" evidence="1">
    <location>
        <begin position="8"/>
        <end position="351"/>
    </location>
</feature>
<dbReference type="RefSeq" id="WP_307299133.1">
    <property type="nucleotide sequence ID" value="NZ_JAUSXV010000001.1"/>
</dbReference>
<gene>
    <name evidence="2" type="ORF">QFZ53_003843</name>
</gene>
<protein>
    <submittedName>
        <fullName evidence="2">2-polyprenyl-6-methoxyphenol hydroxylase-like FAD-dependent oxidoreductase</fullName>
    </submittedName>
</protein>
<name>A0AAW8F348_9MICO</name>
<dbReference type="SUPFAM" id="SSF51905">
    <property type="entry name" value="FAD/NAD(P)-binding domain"/>
    <property type="match status" value="1"/>
</dbReference>
<dbReference type="PANTHER" id="PTHR46865">
    <property type="entry name" value="OXIDOREDUCTASE-RELATED"/>
    <property type="match status" value="1"/>
</dbReference>
<reference evidence="2 3" key="1">
    <citation type="submission" date="2023-07" db="EMBL/GenBank/DDBJ databases">
        <title>Comparative genomics of wheat-associated soil bacteria to identify genetic determinants of phenazine resistance.</title>
        <authorList>
            <person name="Mouncey N."/>
        </authorList>
    </citation>
    <scope>NUCLEOTIDE SEQUENCE [LARGE SCALE GENOMIC DNA]</scope>
    <source>
        <strain evidence="2 3">W4I9-1</strain>
    </source>
</reference>
<dbReference type="PANTHER" id="PTHR46865:SF2">
    <property type="entry name" value="MONOOXYGENASE"/>
    <property type="match status" value="1"/>
</dbReference>
<dbReference type="InterPro" id="IPR051704">
    <property type="entry name" value="FAD_aromatic-hydroxylase"/>
</dbReference>
<proteinExistence type="predicted"/>
<evidence type="ECO:0000313" key="3">
    <source>
        <dbReference type="Proteomes" id="UP001244427"/>
    </source>
</evidence>
<dbReference type="PRINTS" id="PR00420">
    <property type="entry name" value="RNGMNOXGNASE"/>
</dbReference>
<dbReference type="InterPro" id="IPR002938">
    <property type="entry name" value="FAD-bd"/>
</dbReference>
<dbReference type="AlphaFoldDB" id="A0AAW8F348"/>
<dbReference type="Pfam" id="PF01494">
    <property type="entry name" value="FAD_binding_3"/>
    <property type="match status" value="1"/>
</dbReference>
<organism evidence="2 3">
    <name type="scientific">Microbacterium natoriense</name>
    <dbReference type="NCBI Taxonomy" id="284570"/>
    <lineage>
        <taxon>Bacteria</taxon>
        <taxon>Bacillati</taxon>
        <taxon>Actinomycetota</taxon>
        <taxon>Actinomycetes</taxon>
        <taxon>Micrococcales</taxon>
        <taxon>Microbacteriaceae</taxon>
        <taxon>Microbacterium</taxon>
    </lineage>
</organism>
<dbReference type="Proteomes" id="UP001244427">
    <property type="component" value="Unassembled WGS sequence"/>
</dbReference>
<evidence type="ECO:0000259" key="1">
    <source>
        <dbReference type="Pfam" id="PF01494"/>
    </source>
</evidence>